<evidence type="ECO:0000313" key="2">
    <source>
        <dbReference type="Proteomes" id="UP000003781"/>
    </source>
</evidence>
<protein>
    <submittedName>
        <fullName evidence="1">Uncharacterized protein</fullName>
    </submittedName>
</protein>
<reference evidence="1 2" key="1">
    <citation type="submission" date="2007-03" db="EMBL/GenBank/DDBJ databases">
        <authorList>
            <person name="Stal L."/>
            <person name="Ferriera S."/>
            <person name="Johnson J."/>
            <person name="Kravitz S."/>
            <person name="Beeson K."/>
            <person name="Sutton G."/>
            <person name="Rogers Y.-H."/>
            <person name="Friedman R."/>
            <person name="Frazier M."/>
            <person name="Venter J.C."/>
        </authorList>
    </citation>
    <scope>NUCLEOTIDE SEQUENCE [LARGE SCALE GENOMIC DNA]</scope>
    <source>
        <strain evidence="1 2">CCY0110</strain>
    </source>
</reference>
<organism evidence="1 2">
    <name type="scientific">Crocosphaera chwakensis CCY0110</name>
    <dbReference type="NCBI Taxonomy" id="391612"/>
    <lineage>
        <taxon>Bacteria</taxon>
        <taxon>Bacillati</taxon>
        <taxon>Cyanobacteriota</taxon>
        <taxon>Cyanophyceae</taxon>
        <taxon>Oscillatoriophycideae</taxon>
        <taxon>Chroococcales</taxon>
        <taxon>Aphanothecaceae</taxon>
        <taxon>Crocosphaera</taxon>
        <taxon>Crocosphaera chwakensis</taxon>
    </lineage>
</organism>
<accession>A3IS57</accession>
<comment type="caution">
    <text evidence="1">The sequence shown here is derived from an EMBL/GenBank/DDBJ whole genome shotgun (WGS) entry which is preliminary data.</text>
</comment>
<evidence type="ECO:0000313" key="1">
    <source>
        <dbReference type="EMBL" id="EAZ90735.1"/>
    </source>
</evidence>
<dbReference type="RefSeq" id="WP_008276214.1">
    <property type="nucleotide sequence ID" value="NZ_AAXW01000021.1"/>
</dbReference>
<sequence>MNNYEKLRDLVGNCNRLEEQFFNRLIQDDVPLELKQIWNKWSAAQAAHRDFQGQMLGTNLHVNENQKETNKYTTNLL</sequence>
<dbReference type="AlphaFoldDB" id="A3IS57"/>
<keyword evidence="2" id="KW-1185">Reference proteome</keyword>
<dbReference type="Proteomes" id="UP000003781">
    <property type="component" value="Unassembled WGS sequence"/>
</dbReference>
<dbReference type="EMBL" id="AAXW01000021">
    <property type="protein sequence ID" value="EAZ90735.1"/>
    <property type="molecule type" value="Genomic_DNA"/>
</dbReference>
<gene>
    <name evidence="1" type="ORF">CY0110_32345</name>
</gene>
<proteinExistence type="predicted"/>
<name>A3IS57_9CHRO</name>